<dbReference type="OrthoDB" id="2139606at2759"/>
<organism evidence="14 15">
    <name type="scientific">Scleropages formosus</name>
    <name type="common">Asian bonytongue</name>
    <name type="synonym">Osteoglossum formosum</name>
    <dbReference type="NCBI Taxonomy" id="113540"/>
    <lineage>
        <taxon>Eukaryota</taxon>
        <taxon>Metazoa</taxon>
        <taxon>Chordata</taxon>
        <taxon>Craniata</taxon>
        <taxon>Vertebrata</taxon>
        <taxon>Euteleostomi</taxon>
        <taxon>Actinopterygii</taxon>
        <taxon>Neopterygii</taxon>
        <taxon>Teleostei</taxon>
        <taxon>Osteoglossocephala</taxon>
        <taxon>Osteoglossomorpha</taxon>
        <taxon>Osteoglossiformes</taxon>
        <taxon>Osteoglossidae</taxon>
        <taxon>Scleropages</taxon>
    </lineage>
</organism>
<reference evidence="14" key="2">
    <citation type="submission" date="2025-08" db="UniProtKB">
        <authorList>
            <consortium name="Ensembl"/>
        </authorList>
    </citation>
    <scope>IDENTIFICATION</scope>
</reference>
<name>A0A8C9S373_SCLFO</name>
<keyword evidence="4 13" id="KW-0328">Glycosyltransferase</keyword>
<evidence type="ECO:0000256" key="10">
    <source>
        <dbReference type="ARBA" id="ARBA00023098"/>
    </source>
</evidence>
<evidence type="ECO:0000313" key="15">
    <source>
        <dbReference type="Proteomes" id="UP000694397"/>
    </source>
</evidence>
<dbReference type="GO" id="GO:0006493">
    <property type="term" value="P:protein O-linked glycosylation"/>
    <property type="evidence" value="ECO:0007669"/>
    <property type="project" value="TreeGrafter"/>
</dbReference>
<dbReference type="Ensembl" id="ENSSFOT00015023863.2">
    <property type="protein sequence ID" value="ENSSFOP00015023606.2"/>
    <property type="gene ID" value="ENSSFOG00015015181.2"/>
</dbReference>
<dbReference type="GO" id="GO:0006629">
    <property type="term" value="P:lipid metabolic process"/>
    <property type="evidence" value="ECO:0007669"/>
    <property type="project" value="UniProtKB-KW"/>
</dbReference>
<feature type="transmembrane region" description="Helical" evidence="13">
    <location>
        <begin position="12"/>
        <end position="32"/>
    </location>
</feature>
<evidence type="ECO:0000256" key="9">
    <source>
        <dbReference type="ARBA" id="ARBA00023034"/>
    </source>
</evidence>
<dbReference type="GeneTree" id="ENSGT00940000161798"/>
<keyword evidence="7 13" id="KW-0735">Signal-anchor</keyword>
<reference evidence="14 15" key="1">
    <citation type="submission" date="2019-04" db="EMBL/GenBank/DDBJ databases">
        <authorList>
            <consortium name="Wellcome Sanger Institute Data Sharing"/>
        </authorList>
    </citation>
    <scope>NUCLEOTIDE SEQUENCE [LARGE SCALE GENOMIC DNA]</scope>
</reference>
<comment type="pathway">
    <text evidence="2">Protein modification; protein glycosylation.</text>
</comment>
<dbReference type="GO" id="GO:0000139">
    <property type="term" value="C:Golgi membrane"/>
    <property type="evidence" value="ECO:0007669"/>
    <property type="project" value="UniProtKB-SubCell"/>
</dbReference>
<evidence type="ECO:0000256" key="3">
    <source>
        <dbReference type="ARBA" id="ARBA00008661"/>
    </source>
</evidence>
<keyword evidence="9 13" id="KW-0333">Golgi apparatus</keyword>
<dbReference type="SUPFAM" id="SSF53448">
    <property type="entry name" value="Nucleotide-diphospho-sugar transferases"/>
    <property type="match status" value="1"/>
</dbReference>
<dbReference type="Proteomes" id="UP000694397">
    <property type="component" value="Chromosome 17"/>
</dbReference>
<evidence type="ECO:0000256" key="13">
    <source>
        <dbReference type="RuleBase" id="RU363063"/>
    </source>
</evidence>
<evidence type="ECO:0000256" key="11">
    <source>
        <dbReference type="ARBA" id="ARBA00023136"/>
    </source>
</evidence>
<dbReference type="AlphaFoldDB" id="A0A8C9S373"/>
<evidence type="ECO:0000256" key="5">
    <source>
        <dbReference type="ARBA" id="ARBA00022679"/>
    </source>
</evidence>
<keyword evidence="15" id="KW-1185">Reference proteome</keyword>
<dbReference type="PANTHER" id="PTHR11214:SF376">
    <property type="entry name" value="HEXOSYLTRANSFERASE"/>
    <property type="match status" value="1"/>
</dbReference>
<dbReference type="PANTHER" id="PTHR11214">
    <property type="entry name" value="BETA-1,3-N-ACETYLGLUCOSAMINYLTRANSFERASE"/>
    <property type="match status" value="1"/>
</dbReference>
<protein>
    <recommendedName>
        <fullName evidence="13">Hexosyltransferase</fullName>
        <ecNumber evidence="13">2.4.1.-</ecNumber>
    </recommendedName>
</protein>
<comment type="similarity">
    <text evidence="3 13">Belongs to the glycosyltransferase 31 family.</text>
</comment>
<dbReference type="Pfam" id="PF01762">
    <property type="entry name" value="Galactosyl_T"/>
    <property type="match status" value="1"/>
</dbReference>
<dbReference type="FunFam" id="3.90.550.50:FF:000001">
    <property type="entry name" value="Hexosyltransferase"/>
    <property type="match status" value="1"/>
</dbReference>
<keyword evidence="8 13" id="KW-1133">Transmembrane helix</keyword>
<keyword evidence="12" id="KW-0325">Glycoprotein</keyword>
<dbReference type="EC" id="2.4.1.-" evidence="13"/>
<accession>A0A8C9S373</accession>
<evidence type="ECO:0000256" key="8">
    <source>
        <dbReference type="ARBA" id="ARBA00022989"/>
    </source>
</evidence>
<evidence type="ECO:0000256" key="4">
    <source>
        <dbReference type="ARBA" id="ARBA00022676"/>
    </source>
</evidence>
<dbReference type="InterPro" id="IPR029044">
    <property type="entry name" value="Nucleotide-diphossugar_trans"/>
</dbReference>
<proteinExistence type="inferred from homology"/>
<evidence type="ECO:0000313" key="14">
    <source>
        <dbReference type="Ensembl" id="ENSSFOP00015023606.2"/>
    </source>
</evidence>
<dbReference type="InterPro" id="IPR002659">
    <property type="entry name" value="Glyco_trans_31"/>
</dbReference>
<evidence type="ECO:0000256" key="2">
    <source>
        <dbReference type="ARBA" id="ARBA00004922"/>
    </source>
</evidence>
<keyword evidence="5" id="KW-0808">Transferase</keyword>
<reference evidence="14" key="3">
    <citation type="submission" date="2025-09" db="UniProtKB">
        <authorList>
            <consortium name="Ensembl"/>
        </authorList>
    </citation>
    <scope>IDENTIFICATION</scope>
</reference>
<evidence type="ECO:0000256" key="6">
    <source>
        <dbReference type="ARBA" id="ARBA00022692"/>
    </source>
</evidence>
<sequence>MISINLSRCSTGLVCLSALTSSLLILQLFPWYKESIVVKQLNSDLERLSLMHRGKGIPFDLLLNSKQDPKLCQKGQVLMILVTSAPWHLEQRNSIRNTWAKKQGKDFNSWQVLFLIGHHAGAGTSPEILKEQQTFGDILVGNYVDCYRNLTLKVMHGMKWVAENCEPQFVLKTDDDCFVNTCHLPRFLVKFNNIKSGLYAGSLFPQAKRRVIRDPFSKWYVSWEDFEEERYPPYASGIGYVLSLDAVLKILKVAEHVRPIPVEDAYMGILAKEAGIPVRSSARFMKHNINWRVCNYRYLMVIHHLDASELKVAQDVKLRNRYRRQMAVRVPGELSSHCVPEHGPCRSESELPSEECEGRRSLQLAAFTELR</sequence>
<dbReference type="Gene3D" id="3.90.550.50">
    <property type="match status" value="1"/>
</dbReference>
<dbReference type="GO" id="GO:0008499">
    <property type="term" value="F:N-acetyl-beta-D-glucosaminide beta-(1,3)-galactosyltransferase activity"/>
    <property type="evidence" value="ECO:0007669"/>
    <property type="project" value="TreeGrafter"/>
</dbReference>
<keyword evidence="11 13" id="KW-0472">Membrane</keyword>
<evidence type="ECO:0000256" key="7">
    <source>
        <dbReference type="ARBA" id="ARBA00022968"/>
    </source>
</evidence>
<comment type="subcellular location">
    <subcellularLocation>
        <location evidence="1 13">Golgi apparatus membrane</location>
        <topology evidence="1 13">Single-pass type II membrane protein</topology>
    </subcellularLocation>
</comment>
<keyword evidence="6 13" id="KW-0812">Transmembrane</keyword>
<evidence type="ECO:0000256" key="12">
    <source>
        <dbReference type="ARBA" id="ARBA00023180"/>
    </source>
</evidence>
<evidence type="ECO:0000256" key="1">
    <source>
        <dbReference type="ARBA" id="ARBA00004323"/>
    </source>
</evidence>
<keyword evidence="10" id="KW-0443">Lipid metabolism</keyword>